<accession>A0A1X7UZV1</accession>
<keyword evidence="3" id="KW-0539">Nucleus</keyword>
<reference evidence="5" key="2">
    <citation type="submission" date="2017-05" db="UniProtKB">
        <authorList>
            <consortium name="EnsemblMetazoa"/>
        </authorList>
    </citation>
    <scope>IDENTIFICATION</scope>
</reference>
<dbReference type="STRING" id="400682.A0A1X7UZV1"/>
<organism evidence="5">
    <name type="scientific">Amphimedon queenslandica</name>
    <name type="common">Sponge</name>
    <dbReference type="NCBI Taxonomy" id="400682"/>
    <lineage>
        <taxon>Eukaryota</taxon>
        <taxon>Metazoa</taxon>
        <taxon>Porifera</taxon>
        <taxon>Demospongiae</taxon>
        <taxon>Heteroscleromorpha</taxon>
        <taxon>Haplosclerida</taxon>
        <taxon>Niphatidae</taxon>
        <taxon>Amphimedon</taxon>
    </lineage>
</organism>
<dbReference type="GO" id="GO:0000785">
    <property type="term" value="C:chromatin"/>
    <property type="evidence" value="ECO:0007669"/>
    <property type="project" value="TreeGrafter"/>
</dbReference>
<evidence type="ECO:0000313" key="5">
    <source>
        <dbReference type="EnsemblMetazoa" id="Aqu2.1.33510_001"/>
    </source>
</evidence>
<sequence length="151" mass="17207">MACVTLKRPLEVMGSPHMETSPKRRCGIPLISSTPPSRTSFKKRKRMLETENKPAPVSTPSSPFIASTPSVANIESEIRRLHGPSKDQPLFTMKQVTMICQRMLKEREETLKAEYDKILSAKLLEQYDAFVKFSHDQVERRFAESAFSYVS</sequence>
<dbReference type="InterPro" id="IPR024132">
    <property type="entry name" value="Akirin"/>
</dbReference>
<dbReference type="PANTHER" id="PTHR13293:SF6">
    <property type="entry name" value="AKIRIN-RELATED"/>
    <property type="match status" value="1"/>
</dbReference>
<dbReference type="EnsemblMetazoa" id="Aqu2.1.33510_001">
    <property type="protein sequence ID" value="Aqu2.1.33510_001"/>
    <property type="gene ID" value="Aqu2.1.33510"/>
</dbReference>
<evidence type="ECO:0000313" key="6">
    <source>
        <dbReference type="Proteomes" id="UP000007879"/>
    </source>
</evidence>
<evidence type="ECO:0000256" key="2">
    <source>
        <dbReference type="ARBA" id="ARBA00005625"/>
    </source>
</evidence>
<comment type="subcellular location">
    <subcellularLocation>
        <location evidence="1">Nucleus</location>
    </subcellularLocation>
</comment>
<evidence type="ECO:0000256" key="4">
    <source>
        <dbReference type="SAM" id="MobiDB-lite"/>
    </source>
</evidence>
<dbReference type="GO" id="GO:0005634">
    <property type="term" value="C:nucleus"/>
    <property type="evidence" value="ECO:0007669"/>
    <property type="project" value="UniProtKB-SubCell"/>
</dbReference>
<evidence type="ECO:0008006" key="7">
    <source>
        <dbReference type="Google" id="ProtNLM"/>
    </source>
</evidence>
<gene>
    <name evidence="5" type="primary">100642095</name>
</gene>
<dbReference type="EnsemblMetazoa" id="XM_019995701.1">
    <property type="protein sequence ID" value="XP_019851260.1"/>
    <property type="gene ID" value="LOC100642095"/>
</dbReference>
<protein>
    <recommendedName>
        <fullName evidence="7">Akirin</fullName>
    </recommendedName>
</protein>
<dbReference type="OrthoDB" id="10039914at2759"/>
<reference evidence="6" key="1">
    <citation type="journal article" date="2010" name="Nature">
        <title>The Amphimedon queenslandica genome and the evolution of animal complexity.</title>
        <authorList>
            <person name="Srivastava M."/>
            <person name="Simakov O."/>
            <person name="Chapman J."/>
            <person name="Fahey B."/>
            <person name="Gauthier M.E."/>
            <person name="Mitros T."/>
            <person name="Richards G.S."/>
            <person name="Conaco C."/>
            <person name="Dacre M."/>
            <person name="Hellsten U."/>
            <person name="Larroux C."/>
            <person name="Putnam N.H."/>
            <person name="Stanke M."/>
            <person name="Adamska M."/>
            <person name="Darling A."/>
            <person name="Degnan S.M."/>
            <person name="Oakley T.H."/>
            <person name="Plachetzki D.C."/>
            <person name="Zhai Y."/>
            <person name="Adamski M."/>
            <person name="Calcino A."/>
            <person name="Cummins S.F."/>
            <person name="Goodstein D.M."/>
            <person name="Harris C."/>
            <person name="Jackson D.J."/>
            <person name="Leys S.P."/>
            <person name="Shu S."/>
            <person name="Woodcroft B.J."/>
            <person name="Vervoort M."/>
            <person name="Kosik K.S."/>
            <person name="Manning G."/>
            <person name="Degnan B.M."/>
            <person name="Rokhsar D.S."/>
        </authorList>
    </citation>
    <scope>NUCLEOTIDE SEQUENCE [LARGE SCALE GENOMIC DNA]</scope>
</reference>
<proteinExistence type="inferred from homology"/>
<evidence type="ECO:0000256" key="1">
    <source>
        <dbReference type="ARBA" id="ARBA00004123"/>
    </source>
</evidence>
<dbReference type="GO" id="GO:0003712">
    <property type="term" value="F:transcription coregulator activity"/>
    <property type="evidence" value="ECO:0007669"/>
    <property type="project" value="TreeGrafter"/>
</dbReference>
<comment type="similarity">
    <text evidence="2">Belongs to the akirin family.</text>
</comment>
<dbReference type="AlphaFoldDB" id="A0A1X7UZV1"/>
<dbReference type="Proteomes" id="UP000007879">
    <property type="component" value="Unassembled WGS sequence"/>
</dbReference>
<dbReference type="InParanoid" id="A0A1X7UZV1"/>
<dbReference type="PANTHER" id="PTHR13293">
    <property type="entry name" value="AKIRIN-RELATED"/>
    <property type="match status" value="1"/>
</dbReference>
<feature type="region of interest" description="Disordered" evidence="4">
    <location>
        <begin position="29"/>
        <end position="66"/>
    </location>
</feature>
<evidence type="ECO:0000256" key="3">
    <source>
        <dbReference type="ARBA" id="ARBA00023242"/>
    </source>
</evidence>
<dbReference type="CDD" id="cd22240">
    <property type="entry name" value="akirin"/>
    <property type="match status" value="1"/>
</dbReference>
<dbReference type="GO" id="GO:0045089">
    <property type="term" value="P:positive regulation of innate immune response"/>
    <property type="evidence" value="ECO:0007669"/>
    <property type="project" value="TreeGrafter"/>
</dbReference>
<dbReference type="GO" id="GO:0045944">
    <property type="term" value="P:positive regulation of transcription by RNA polymerase II"/>
    <property type="evidence" value="ECO:0007669"/>
    <property type="project" value="TreeGrafter"/>
</dbReference>
<keyword evidence="6" id="KW-1185">Reference proteome</keyword>
<name>A0A1X7UZV1_AMPQE</name>